<reference evidence="4" key="1">
    <citation type="journal article" date="2019" name="Int. J. Syst. Evol. Microbiol.">
        <title>The Global Catalogue of Microorganisms (GCM) 10K type strain sequencing project: providing services to taxonomists for standard genome sequencing and annotation.</title>
        <authorList>
            <consortium name="The Broad Institute Genomics Platform"/>
            <consortium name="The Broad Institute Genome Sequencing Center for Infectious Disease"/>
            <person name="Wu L."/>
            <person name="Ma J."/>
        </authorList>
    </citation>
    <scope>NUCLEOTIDE SEQUENCE [LARGE SCALE GENOMIC DNA]</scope>
    <source>
        <strain evidence="4">JCM 17138</strain>
    </source>
</reference>
<dbReference type="InterPro" id="IPR011576">
    <property type="entry name" value="Pyridox_Oxase_N"/>
</dbReference>
<dbReference type="EMBL" id="BAABDE010000005">
    <property type="protein sequence ID" value="GAA3777098.1"/>
    <property type="molecule type" value="Genomic_DNA"/>
</dbReference>
<protein>
    <recommendedName>
        <fullName evidence="2">Pyridoxamine 5'-phosphate oxidase N-terminal domain-containing protein</fullName>
    </recommendedName>
</protein>
<sequence>MPHMFDALGQVVQQPAKSLVLRHDPVSPRDDSPWKEDLHASLHHDRGTGKEDVGMAQKMTDKEWRDFVSHGTRTGKLATVRADGSPHVTPIWFVLDGDDVVFNTASTSVKGRNVTRDGRVALCVDDDRPPFDYVVLQGRARISEDLDELRRWAARIGARYMGEERAEEFGARNGVPGELLVRVTIDKVLAEKAVAS</sequence>
<feature type="domain" description="Pyridoxamine 5'-phosphate oxidase N-terminal" evidence="2">
    <location>
        <begin position="61"/>
        <end position="188"/>
    </location>
</feature>
<dbReference type="Proteomes" id="UP001501009">
    <property type="component" value="Unassembled WGS sequence"/>
</dbReference>
<keyword evidence="1" id="KW-0560">Oxidoreductase</keyword>
<comment type="caution">
    <text evidence="3">The sequence shown here is derived from an EMBL/GenBank/DDBJ whole genome shotgun (WGS) entry which is preliminary data.</text>
</comment>
<dbReference type="InterPro" id="IPR012349">
    <property type="entry name" value="Split_barrel_FMN-bd"/>
</dbReference>
<dbReference type="Gene3D" id="2.30.110.10">
    <property type="entry name" value="Electron Transport, Fmn-binding Protein, Chain A"/>
    <property type="match status" value="1"/>
</dbReference>
<evidence type="ECO:0000313" key="3">
    <source>
        <dbReference type="EMBL" id="GAA3777098.1"/>
    </source>
</evidence>
<dbReference type="PANTHER" id="PTHR35176:SF1">
    <property type="entry name" value="F420H(2)-DEPENDENT BILIVERDIN REDUCTASE"/>
    <property type="match status" value="1"/>
</dbReference>
<dbReference type="NCBIfam" id="TIGR03618">
    <property type="entry name" value="Rv1155_F420"/>
    <property type="match status" value="1"/>
</dbReference>
<dbReference type="InterPro" id="IPR052019">
    <property type="entry name" value="F420H2_bilvrd_red/Heme_oxyg"/>
</dbReference>
<gene>
    <name evidence="3" type="ORF">GCM10022403_009830</name>
</gene>
<evidence type="ECO:0000259" key="2">
    <source>
        <dbReference type="Pfam" id="PF01243"/>
    </source>
</evidence>
<dbReference type="SUPFAM" id="SSF50475">
    <property type="entry name" value="FMN-binding split barrel"/>
    <property type="match status" value="1"/>
</dbReference>
<evidence type="ECO:0000313" key="4">
    <source>
        <dbReference type="Proteomes" id="UP001501009"/>
    </source>
</evidence>
<dbReference type="PANTHER" id="PTHR35176">
    <property type="entry name" value="HEME OXYGENASE HI_0854-RELATED"/>
    <property type="match status" value="1"/>
</dbReference>
<evidence type="ECO:0000256" key="1">
    <source>
        <dbReference type="ARBA" id="ARBA00023002"/>
    </source>
</evidence>
<dbReference type="Pfam" id="PF01243">
    <property type="entry name" value="PNPOx_N"/>
    <property type="match status" value="1"/>
</dbReference>
<dbReference type="InterPro" id="IPR019920">
    <property type="entry name" value="F420-binding_dom_put"/>
</dbReference>
<keyword evidence="4" id="KW-1185">Reference proteome</keyword>
<organism evidence="3 4">
    <name type="scientific">Streptomyces coacervatus</name>
    <dbReference type="NCBI Taxonomy" id="647381"/>
    <lineage>
        <taxon>Bacteria</taxon>
        <taxon>Bacillati</taxon>
        <taxon>Actinomycetota</taxon>
        <taxon>Actinomycetes</taxon>
        <taxon>Kitasatosporales</taxon>
        <taxon>Streptomycetaceae</taxon>
        <taxon>Streptomyces</taxon>
    </lineage>
</organism>
<proteinExistence type="predicted"/>
<name>A0ABP7H127_9ACTN</name>
<accession>A0ABP7H127</accession>